<dbReference type="GO" id="GO:0003676">
    <property type="term" value="F:nucleic acid binding"/>
    <property type="evidence" value="ECO:0007669"/>
    <property type="project" value="InterPro"/>
</dbReference>
<dbReference type="InterPro" id="IPR038765">
    <property type="entry name" value="Papain-like_cys_pep_sf"/>
</dbReference>
<protein>
    <recommendedName>
        <fullName evidence="2">Peptidase C51 domain-containing protein</fullName>
    </recommendedName>
</protein>
<organism evidence="3 4">
    <name type="scientific">Aphanomyces invadans</name>
    <dbReference type="NCBI Taxonomy" id="157072"/>
    <lineage>
        <taxon>Eukaryota</taxon>
        <taxon>Sar</taxon>
        <taxon>Stramenopiles</taxon>
        <taxon>Oomycota</taxon>
        <taxon>Saprolegniomycetes</taxon>
        <taxon>Saprolegniales</taxon>
        <taxon>Verrucalvaceae</taxon>
        <taxon>Aphanomyces</taxon>
    </lineage>
</organism>
<dbReference type="VEuPathDB" id="FungiDB:H310_02914"/>
<dbReference type="PROSITE" id="PS50911">
    <property type="entry name" value="CHAP"/>
    <property type="match status" value="1"/>
</dbReference>
<dbReference type="SMART" id="SM00479">
    <property type="entry name" value="EXOIII"/>
    <property type="match status" value="1"/>
</dbReference>
<dbReference type="PANTHER" id="PTHR30094:SF0">
    <property type="entry name" value="BIFUNCTIONAL GLUTATHIONYLSPERMIDINE SYNTHETASE_AMIDASE-RELATED"/>
    <property type="match status" value="1"/>
</dbReference>
<comment type="caution">
    <text evidence="3">The sequence shown here is derived from an EMBL/GenBank/DDBJ whole genome shotgun (WGS) entry which is preliminary data.</text>
</comment>
<accession>A0A418AU71</accession>
<keyword evidence="1" id="KW-0732">Signal</keyword>
<feature type="chain" id="PRO_5019147184" description="Peptidase C51 domain-containing protein" evidence="1">
    <location>
        <begin position="22"/>
        <end position="621"/>
    </location>
</feature>
<name>A0A418AU71_9STRA</name>
<feature type="domain" description="Peptidase C51" evidence="2">
    <location>
        <begin position="47"/>
        <end position="184"/>
    </location>
</feature>
<keyword evidence="4" id="KW-1185">Reference proteome</keyword>
<dbReference type="VEuPathDB" id="FungiDB:H310_14411"/>
<evidence type="ECO:0000256" key="1">
    <source>
        <dbReference type="SAM" id="SignalP"/>
    </source>
</evidence>
<dbReference type="PANTHER" id="PTHR30094">
    <property type="entry name" value="BIFUNCTIONAL GLUTATHIONYLSPERMIDINE SYNTHETASE/AMIDASE-RELATED"/>
    <property type="match status" value="1"/>
</dbReference>
<reference evidence="3 4" key="1">
    <citation type="submission" date="2018-08" db="EMBL/GenBank/DDBJ databases">
        <title>Aphanomyces genome sequencing and annotation.</title>
        <authorList>
            <person name="Minardi D."/>
            <person name="Oidtmann B."/>
            <person name="Van Der Giezen M."/>
            <person name="Studholme D.J."/>
        </authorList>
    </citation>
    <scope>NUCLEOTIDE SEQUENCE [LARGE SCALE GENOMIC DNA]</scope>
    <source>
        <strain evidence="3 4">NJM0002</strain>
    </source>
</reference>
<dbReference type="EMBL" id="QUSY01000498">
    <property type="protein sequence ID" value="RHY28981.1"/>
    <property type="molecule type" value="Genomic_DNA"/>
</dbReference>
<dbReference type="InterPro" id="IPR036397">
    <property type="entry name" value="RNaseH_sf"/>
</dbReference>
<proteinExistence type="predicted"/>
<dbReference type="Proteomes" id="UP000285060">
    <property type="component" value="Unassembled WGS sequence"/>
</dbReference>
<evidence type="ECO:0000313" key="3">
    <source>
        <dbReference type="EMBL" id="RHY28981.1"/>
    </source>
</evidence>
<dbReference type="Gene3D" id="3.90.1720.10">
    <property type="entry name" value="endopeptidase domain like (from Nostoc punctiforme)"/>
    <property type="match status" value="1"/>
</dbReference>
<feature type="signal peptide" evidence="1">
    <location>
        <begin position="1"/>
        <end position="21"/>
    </location>
</feature>
<sequence>MLIWLGVYVAVAAAALIKTNATDPAPWNTVLGVTSGVKVYSNFNATSYDNENYYPEGTTWQNGTYTGLQWQCVELARRYLLVTEGVVFESVDDAVEIFSLRTVKNITNKDRLPLYVYPQGSSTPPQVGSLVIWDRQGVYSPFGHVAVVVNVQNTYIDVAEQNLEDTVWPASAYYSRRIPVSFTPSAFNVKPYYNLPNETENVLGWATFNPRHRAERRPGPPEKKAKTANAPPRVHIVRAKTPVPVGLESTGPINRTYEDLVKMTAEHPLFAAKFAPNPNWVSTLTMKPSSKAKHKKIVAMDCEMCVTINEATKVRNSKTLVRVTVIDGENPDDILVDLIVHQPPAGHVVFSYKTHIHGIKEDTITSSKISEDRARKEVLKFVGPDTIVVGHSVYGDLASLGIHHTRVIDTSFLYTRKDVQAKFKTPGLRDLTKQLLAIEMPAVHDSFLDAKTTMMAATYTLTHPCGEVLYYDGPRTDTADESTLDASAVTIPVVKTTSTPVTATPVRAPSINNVDDDEKDTHWLVHKIPKGLYNSDVEQFAIQQTAVVPTMVENIVFKDVWGSCCVHFRTPGHAKLAFRTLVGKESEDPLKRPVKTLNIHDAKGKKFSNIKVVQVTQRNKN</sequence>
<dbReference type="Pfam" id="PF05257">
    <property type="entry name" value="CHAP"/>
    <property type="match status" value="1"/>
</dbReference>
<dbReference type="InterPro" id="IPR012337">
    <property type="entry name" value="RNaseH-like_sf"/>
</dbReference>
<dbReference type="AlphaFoldDB" id="A0A418AU71"/>
<dbReference type="Gene3D" id="3.30.420.10">
    <property type="entry name" value="Ribonuclease H-like superfamily/Ribonuclease H"/>
    <property type="match status" value="1"/>
</dbReference>
<dbReference type="SUPFAM" id="SSF53098">
    <property type="entry name" value="Ribonuclease H-like"/>
    <property type="match status" value="1"/>
</dbReference>
<evidence type="ECO:0000259" key="2">
    <source>
        <dbReference type="PROSITE" id="PS50911"/>
    </source>
</evidence>
<evidence type="ECO:0000313" key="4">
    <source>
        <dbReference type="Proteomes" id="UP000285060"/>
    </source>
</evidence>
<dbReference type="InterPro" id="IPR007921">
    <property type="entry name" value="CHAP_dom"/>
</dbReference>
<dbReference type="InterPro" id="IPR013520">
    <property type="entry name" value="Ribonucl_H"/>
</dbReference>
<gene>
    <name evidence="3" type="ORF">DYB32_005555</name>
</gene>
<dbReference type="SUPFAM" id="SSF54001">
    <property type="entry name" value="Cysteine proteinases"/>
    <property type="match status" value="1"/>
</dbReference>
<dbReference type="GO" id="GO:0016874">
    <property type="term" value="F:ligase activity"/>
    <property type="evidence" value="ECO:0007669"/>
    <property type="project" value="TreeGrafter"/>
</dbReference>
<dbReference type="InterPro" id="IPR051705">
    <property type="entry name" value="Gsp_Synthetase/Amidase"/>
</dbReference>